<organism evidence="1">
    <name type="scientific">Zea mays</name>
    <name type="common">Maize</name>
    <dbReference type="NCBI Taxonomy" id="4577"/>
    <lineage>
        <taxon>Eukaryota</taxon>
        <taxon>Viridiplantae</taxon>
        <taxon>Streptophyta</taxon>
        <taxon>Embryophyta</taxon>
        <taxon>Tracheophyta</taxon>
        <taxon>Spermatophyta</taxon>
        <taxon>Magnoliopsida</taxon>
        <taxon>Liliopsida</taxon>
        <taxon>Poales</taxon>
        <taxon>Poaceae</taxon>
        <taxon>PACMAD clade</taxon>
        <taxon>Panicoideae</taxon>
        <taxon>Andropogonodae</taxon>
        <taxon>Andropogoneae</taxon>
        <taxon>Tripsacinae</taxon>
        <taxon>Zea</taxon>
    </lineage>
</organism>
<reference evidence="1" key="1">
    <citation type="journal article" date="2009" name="Plant Mol. Biol.">
        <title>Insights into corn genes derived from large-scale cDNA sequencing.</title>
        <authorList>
            <person name="Alexandrov N.N."/>
            <person name="Brover V.V."/>
            <person name="Freidin S."/>
            <person name="Troukhan M.E."/>
            <person name="Tatarinova T.V."/>
            <person name="Zhang H."/>
            <person name="Swaller T.J."/>
            <person name="Lu Y.P."/>
            <person name="Bouck J."/>
            <person name="Flavell R.B."/>
            <person name="Feldmann K.A."/>
        </authorList>
    </citation>
    <scope>NUCLEOTIDE SEQUENCE</scope>
</reference>
<accession>B6UB25</accession>
<dbReference type="EMBL" id="EU974440">
    <property type="protein sequence ID" value="ACG46558.1"/>
    <property type="molecule type" value="mRNA"/>
</dbReference>
<protein>
    <submittedName>
        <fullName evidence="1">Uncharacterized protein</fullName>
    </submittedName>
</protein>
<sequence length="68" mass="7265">MPPNILGMRRQGIALSLSSSTFVLQKATKLRIASFVHGSNGLRIASFVHGSDGHCGSRCGRSGRRRGL</sequence>
<dbReference type="AlphaFoldDB" id="B6UB25"/>
<evidence type="ECO:0000313" key="1">
    <source>
        <dbReference type="EMBL" id="ACG46558.1"/>
    </source>
</evidence>
<proteinExistence type="evidence at transcript level"/>
<name>B6UB25_MAIZE</name>
<dbReference type="EMBL" id="EU976192">
    <property type="protein sequence ID" value="ACG48310.1"/>
    <property type="molecule type" value="mRNA"/>
</dbReference>